<dbReference type="InterPro" id="IPR023408">
    <property type="entry name" value="MscS_beta-dom_sf"/>
</dbReference>
<sequence length="313" mass="35096">MAFEFLDINGIWAPLLIFATGLSATLIIAYIINRTLRIRISKIMRENPSLTTSYRFIRRLVLAIIILIGVTSATFAAFPELGASIASIFVAAGFASIVVGLAAQSTLSNIFAGITISIFQPIRINEAVMFKNEFCFVEDIKLMHTVLRTWDNRRLMVPNSLLQNEVIVNYTRDDPTKLTPVLVSISYESDLNKAMQIMVDVAKRHPDCLPVGDLPKAQVMEFGESGITLRLLSRAKDQPSSFGMARDLLLEIKREFDANGIEIAYPRRYLVVDPKLRKLLEESIPKPKPRRVSRKKSELPSSEAEPSEQNKQA</sequence>
<organism evidence="11 12">
    <name type="scientific">Methanosuratincola subterraneus</name>
    <dbReference type="NCBI Taxonomy" id="2593994"/>
    <lineage>
        <taxon>Archaea</taxon>
        <taxon>Thermoproteota</taxon>
        <taxon>Methanosuratincolia</taxon>
        <taxon>Candidatus Methanomethylicales</taxon>
        <taxon>Candidatus Methanomethylicaceae</taxon>
        <taxon>Candidatus Methanosuratincola (ex Vanwonterghem et al. 2016)</taxon>
    </lineage>
</organism>
<dbReference type="SUPFAM" id="SSF82861">
    <property type="entry name" value="Mechanosensitive channel protein MscS (YggB), transmembrane region"/>
    <property type="match status" value="1"/>
</dbReference>
<dbReference type="AlphaFoldDB" id="A0A3S3TRF9"/>
<gene>
    <name evidence="11" type="ORF">Metus_0988</name>
</gene>
<dbReference type="PANTHER" id="PTHR30221:SF8">
    <property type="entry name" value="SMALL-CONDUCTANCE MECHANOSENSITIVE CHANNEL"/>
    <property type="match status" value="1"/>
</dbReference>
<dbReference type="InterPro" id="IPR011066">
    <property type="entry name" value="MscS_channel_C_sf"/>
</dbReference>
<dbReference type="InterPro" id="IPR010920">
    <property type="entry name" value="LSM_dom_sf"/>
</dbReference>
<dbReference type="Gene3D" id="2.30.30.60">
    <property type="match status" value="1"/>
</dbReference>
<dbReference type="Gene3D" id="1.10.287.1260">
    <property type="match status" value="1"/>
</dbReference>
<evidence type="ECO:0000259" key="10">
    <source>
        <dbReference type="Pfam" id="PF21082"/>
    </source>
</evidence>
<comment type="subcellular location">
    <subcellularLocation>
        <location evidence="1">Cell membrane</location>
        <topology evidence="1">Multi-pass membrane protein</topology>
    </subcellularLocation>
</comment>
<dbReference type="SUPFAM" id="SSF82689">
    <property type="entry name" value="Mechanosensitive channel protein MscS (YggB), C-terminal domain"/>
    <property type="match status" value="1"/>
</dbReference>
<dbReference type="InterPro" id="IPR045275">
    <property type="entry name" value="MscS_archaea/bacteria_type"/>
</dbReference>
<evidence type="ECO:0000256" key="3">
    <source>
        <dbReference type="ARBA" id="ARBA00022475"/>
    </source>
</evidence>
<dbReference type="PANTHER" id="PTHR30221">
    <property type="entry name" value="SMALL-CONDUCTANCE MECHANOSENSITIVE CHANNEL"/>
    <property type="match status" value="1"/>
</dbReference>
<feature type="domain" description="Mechanosensitive ion channel MscS C-terminal" evidence="10">
    <location>
        <begin position="183"/>
        <end position="263"/>
    </location>
</feature>
<dbReference type="SUPFAM" id="SSF50182">
    <property type="entry name" value="Sm-like ribonucleoproteins"/>
    <property type="match status" value="1"/>
</dbReference>
<keyword evidence="3" id="KW-1003">Cell membrane</keyword>
<keyword evidence="4 8" id="KW-0812">Transmembrane</keyword>
<evidence type="ECO:0000259" key="9">
    <source>
        <dbReference type="Pfam" id="PF00924"/>
    </source>
</evidence>
<feature type="domain" description="Mechanosensitive ion channel MscS" evidence="9">
    <location>
        <begin position="106"/>
        <end position="172"/>
    </location>
</feature>
<reference evidence="11 12" key="1">
    <citation type="submission" date="2018-12" db="EMBL/GenBank/DDBJ databases">
        <title>The complete genome of the methanogenic archaea of the candidate phylum Verstraetearchaeota, obtained from the metagenome of underground thermal water.</title>
        <authorList>
            <person name="Kadnikov V.V."/>
            <person name="Mardanov A.V."/>
            <person name="Beletsky A.V."/>
            <person name="Karnachuk O.V."/>
            <person name="Ravin N.V."/>
        </authorList>
    </citation>
    <scope>NUCLEOTIDE SEQUENCE [LARGE SCALE GENOMIC DNA]</scope>
    <source>
        <strain evidence="11">Ch88</strain>
    </source>
</reference>
<proteinExistence type="inferred from homology"/>
<feature type="transmembrane region" description="Helical" evidence="8">
    <location>
        <begin position="12"/>
        <end position="36"/>
    </location>
</feature>
<dbReference type="Pfam" id="PF21082">
    <property type="entry name" value="MS_channel_3rd"/>
    <property type="match status" value="1"/>
</dbReference>
<dbReference type="InterPro" id="IPR049278">
    <property type="entry name" value="MS_channel_C"/>
</dbReference>
<evidence type="ECO:0000256" key="5">
    <source>
        <dbReference type="ARBA" id="ARBA00022989"/>
    </source>
</evidence>
<comment type="similarity">
    <text evidence="2">Belongs to the MscS (TC 1.A.23) family.</text>
</comment>
<dbReference type="InterPro" id="IPR011014">
    <property type="entry name" value="MscS_channel_TM-2"/>
</dbReference>
<dbReference type="Pfam" id="PF00924">
    <property type="entry name" value="MS_channel_2nd"/>
    <property type="match status" value="1"/>
</dbReference>
<evidence type="ECO:0000256" key="4">
    <source>
        <dbReference type="ARBA" id="ARBA00022692"/>
    </source>
</evidence>
<protein>
    <submittedName>
        <fullName evidence="11">Small-conductance mechanosensitive channel</fullName>
    </submittedName>
</protein>
<keyword evidence="5 8" id="KW-1133">Transmembrane helix</keyword>
<dbReference type="EMBL" id="RXGA01000003">
    <property type="protein sequence ID" value="RWX73014.1"/>
    <property type="molecule type" value="Genomic_DNA"/>
</dbReference>
<dbReference type="GO" id="GO:0008381">
    <property type="term" value="F:mechanosensitive monoatomic ion channel activity"/>
    <property type="evidence" value="ECO:0007669"/>
    <property type="project" value="InterPro"/>
</dbReference>
<evidence type="ECO:0000256" key="8">
    <source>
        <dbReference type="SAM" id="Phobius"/>
    </source>
</evidence>
<feature type="transmembrane region" description="Helical" evidence="8">
    <location>
        <begin position="84"/>
        <end position="103"/>
    </location>
</feature>
<dbReference type="GO" id="GO:0005886">
    <property type="term" value="C:plasma membrane"/>
    <property type="evidence" value="ECO:0007669"/>
    <property type="project" value="UniProtKB-SubCell"/>
</dbReference>
<dbReference type="Gene3D" id="3.30.70.100">
    <property type="match status" value="1"/>
</dbReference>
<keyword evidence="6 8" id="KW-0472">Membrane</keyword>
<evidence type="ECO:0000256" key="6">
    <source>
        <dbReference type="ARBA" id="ARBA00023136"/>
    </source>
</evidence>
<evidence type="ECO:0000313" key="12">
    <source>
        <dbReference type="Proteomes" id="UP000288215"/>
    </source>
</evidence>
<evidence type="ECO:0000256" key="7">
    <source>
        <dbReference type="SAM" id="MobiDB-lite"/>
    </source>
</evidence>
<evidence type="ECO:0000256" key="2">
    <source>
        <dbReference type="ARBA" id="ARBA00008017"/>
    </source>
</evidence>
<accession>A0A3S3TRF9</accession>
<evidence type="ECO:0000256" key="1">
    <source>
        <dbReference type="ARBA" id="ARBA00004651"/>
    </source>
</evidence>
<dbReference type="Proteomes" id="UP000288215">
    <property type="component" value="Unassembled WGS sequence"/>
</dbReference>
<feature type="region of interest" description="Disordered" evidence="7">
    <location>
        <begin position="282"/>
        <end position="313"/>
    </location>
</feature>
<dbReference type="InterPro" id="IPR006685">
    <property type="entry name" value="MscS_channel_2nd"/>
</dbReference>
<name>A0A3S3TRF9_METS7</name>
<evidence type="ECO:0000313" key="11">
    <source>
        <dbReference type="EMBL" id="RWX73014.1"/>
    </source>
</evidence>
<comment type="caution">
    <text evidence="11">The sequence shown here is derived from an EMBL/GenBank/DDBJ whole genome shotgun (WGS) entry which is preliminary data.</text>
</comment>
<feature type="transmembrane region" description="Helical" evidence="8">
    <location>
        <begin position="56"/>
        <end position="78"/>
    </location>
</feature>